<dbReference type="EMBL" id="CAJQZP010001146">
    <property type="protein sequence ID" value="CAG5021425.1"/>
    <property type="molecule type" value="Genomic_DNA"/>
</dbReference>
<evidence type="ECO:0000313" key="3">
    <source>
        <dbReference type="Proteomes" id="UP000691718"/>
    </source>
</evidence>
<dbReference type="Proteomes" id="UP000691718">
    <property type="component" value="Unassembled WGS sequence"/>
</dbReference>
<gene>
    <name evidence="2" type="ORF">PAPOLLO_LOCUS17515</name>
</gene>
<comment type="caution">
    <text evidence="2">The sequence shown here is derived from an EMBL/GenBank/DDBJ whole genome shotgun (WGS) entry which is preliminary data.</text>
</comment>
<sequence length="101" mass="10824">MGRCLEVAKARLELTLAGPPADCGALQDHLAAPPEGLVSAGSSRTQQAAPTAGGARRMRWSLITNANALRAYFRAKGEEIESLAYRARMLFCRTGAISNRH</sequence>
<evidence type="ECO:0000313" key="2">
    <source>
        <dbReference type="EMBL" id="CAG5021425.1"/>
    </source>
</evidence>
<name>A0A8S3XFF5_PARAO</name>
<organism evidence="2 3">
    <name type="scientific">Parnassius apollo</name>
    <name type="common">Apollo butterfly</name>
    <name type="synonym">Papilio apollo</name>
    <dbReference type="NCBI Taxonomy" id="110799"/>
    <lineage>
        <taxon>Eukaryota</taxon>
        <taxon>Metazoa</taxon>
        <taxon>Ecdysozoa</taxon>
        <taxon>Arthropoda</taxon>
        <taxon>Hexapoda</taxon>
        <taxon>Insecta</taxon>
        <taxon>Pterygota</taxon>
        <taxon>Neoptera</taxon>
        <taxon>Endopterygota</taxon>
        <taxon>Lepidoptera</taxon>
        <taxon>Glossata</taxon>
        <taxon>Ditrysia</taxon>
        <taxon>Papilionoidea</taxon>
        <taxon>Papilionidae</taxon>
        <taxon>Parnassiinae</taxon>
        <taxon>Parnassini</taxon>
        <taxon>Parnassius</taxon>
        <taxon>Parnassius</taxon>
    </lineage>
</organism>
<evidence type="ECO:0000256" key="1">
    <source>
        <dbReference type="SAM" id="MobiDB-lite"/>
    </source>
</evidence>
<feature type="region of interest" description="Disordered" evidence="1">
    <location>
        <begin position="34"/>
        <end position="54"/>
    </location>
</feature>
<feature type="compositionally biased region" description="Polar residues" evidence="1">
    <location>
        <begin position="40"/>
        <end position="49"/>
    </location>
</feature>
<reference evidence="2" key="1">
    <citation type="submission" date="2021-04" db="EMBL/GenBank/DDBJ databases">
        <authorList>
            <person name="Tunstrom K."/>
        </authorList>
    </citation>
    <scope>NUCLEOTIDE SEQUENCE</scope>
</reference>
<proteinExistence type="predicted"/>
<protein>
    <submittedName>
        <fullName evidence="2">(apollo) hypothetical protein</fullName>
    </submittedName>
</protein>
<accession>A0A8S3XFF5</accession>
<dbReference type="AlphaFoldDB" id="A0A8S3XFF5"/>
<keyword evidence="3" id="KW-1185">Reference proteome</keyword>